<dbReference type="OrthoDB" id="9801625at2"/>
<gene>
    <name evidence="2" type="ORF">HMPREF9372_2873</name>
</gene>
<organism evidence="2 3">
    <name type="scientific">Sporosarcina newyorkensis 2681</name>
    <dbReference type="NCBI Taxonomy" id="1027292"/>
    <lineage>
        <taxon>Bacteria</taxon>
        <taxon>Bacillati</taxon>
        <taxon>Bacillota</taxon>
        <taxon>Bacilli</taxon>
        <taxon>Bacillales</taxon>
        <taxon>Caryophanaceae</taxon>
        <taxon>Sporosarcina</taxon>
    </lineage>
</organism>
<reference evidence="2 3" key="1">
    <citation type="submission" date="2011-04" db="EMBL/GenBank/DDBJ databases">
        <authorList>
            <person name="Muzny D."/>
            <person name="Qin X."/>
            <person name="Deng J."/>
            <person name="Jiang H."/>
            <person name="Liu Y."/>
            <person name="Qu J."/>
            <person name="Song X.-Z."/>
            <person name="Zhang L."/>
            <person name="Thornton R."/>
            <person name="Coyle M."/>
            <person name="Francisco L."/>
            <person name="Jackson L."/>
            <person name="Javaid M."/>
            <person name="Korchina V."/>
            <person name="Kovar C."/>
            <person name="Mata R."/>
            <person name="Mathew T."/>
            <person name="Ngo R."/>
            <person name="Nguyen L."/>
            <person name="Nguyen N."/>
            <person name="Okwuonu G."/>
            <person name="Ongeri F."/>
            <person name="Pham C."/>
            <person name="Simmons D."/>
            <person name="Wilczek-Boney K."/>
            <person name="Hale W."/>
            <person name="Jakkamsetti A."/>
            <person name="Pham P."/>
            <person name="Ruth R."/>
            <person name="San Lucas F."/>
            <person name="Warren J."/>
            <person name="Zhang J."/>
            <person name="Zhao Z."/>
            <person name="Zhou C."/>
            <person name="Zhu D."/>
            <person name="Lee S."/>
            <person name="Bess C."/>
            <person name="Blankenburg K."/>
            <person name="Forbes L."/>
            <person name="Fu Q."/>
            <person name="Gubbala S."/>
            <person name="Hirani K."/>
            <person name="Jayaseelan J.C."/>
            <person name="Lara F."/>
            <person name="Munidasa M."/>
            <person name="Palculict T."/>
            <person name="Patil S."/>
            <person name="Pu L.-L."/>
            <person name="Saada N."/>
            <person name="Tang L."/>
            <person name="Weissenberger G."/>
            <person name="Zhu Y."/>
            <person name="Hemphill L."/>
            <person name="Shang Y."/>
            <person name="Youmans B."/>
            <person name="Ayvaz T."/>
            <person name="Ross M."/>
            <person name="Santibanez J."/>
            <person name="Aqrawi P."/>
            <person name="Gross S."/>
            <person name="Joshi V."/>
            <person name="Fowler G."/>
            <person name="Nazareth L."/>
            <person name="Reid J."/>
            <person name="Worley K."/>
            <person name="Petrosino J."/>
            <person name="Highlander S."/>
            <person name="Gibbs R."/>
        </authorList>
    </citation>
    <scope>NUCLEOTIDE SEQUENCE [LARGE SCALE GENOMIC DNA]</scope>
    <source>
        <strain evidence="2 3">2681</strain>
    </source>
</reference>
<evidence type="ECO:0000313" key="2">
    <source>
        <dbReference type="EMBL" id="EGQ22481.1"/>
    </source>
</evidence>
<evidence type="ECO:0000313" key="3">
    <source>
        <dbReference type="Proteomes" id="UP000005316"/>
    </source>
</evidence>
<proteinExistence type="predicted"/>
<dbReference type="STRING" id="759851.SAMN04244570_1077"/>
<dbReference type="RefSeq" id="WP_009497541.1">
    <property type="nucleotide sequence ID" value="NZ_GL982998.1"/>
</dbReference>
<dbReference type="InterPro" id="IPR029069">
    <property type="entry name" value="HotDog_dom_sf"/>
</dbReference>
<dbReference type="InterPro" id="IPR002539">
    <property type="entry name" value="MaoC-like_dom"/>
</dbReference>
<protein>
    <submittedName>
        <fullName evidence="2">MaoC domain protein</fullName>
    </submittedName>
</protein>
<dbReference type="HOGENOM" id="CLU_094876_1_0_9"/>
<dbReference type="PANTHER" id="PTHR43664">
    <property type="entry name" value="MONOAMINE OXIDASE-RELATED"/>
    <property type="match status" value="1"/>
</dbReference>
<accession>F9DVP2</accession>
<name>F9DVP2_9BACL</name>
<dbReference type="eggNOG" id="COG2030">
    <property type="taxonomic scope" value="Bacteria"/>
</dbReference>
<dbReference type="Pfam" id="PF01575">
    <property type="entry name" value="MaoC_dehydratas"/>
    <property type="match status" value="1"/>
</dbReference>
<sequence length="142" mass="15969">MKFDAFAIGQEFHTEPVMITKEDIIAFGEKYDPQYFHINEQAAANSLFGSLIASGFHTLAVVWSEWIKMDILSEDCLGGVGADEIRWKKPVRANDWLTGRFTVAAKKKDSNGKRGLLTLEVIIKNQRDEEVLTCSTNVFVQA</sequence>
<dbReference type="AlphaFoldDB" id="F9DVP2"/>
<dbReference type="InterPro" id="IPR052342">
    <property type="entry name" value="MCH/BMMD"/>
</dbReference>
<dbReference type="PANTHER" id="PTHR43664:SF1">
    <property type="entry name" value="BETA-METHYLMALYL-COA DEHYDRATASE"/>
    <property type="match status" value="1"/>
</dbReference>
<dbReference type="SUPFAM" id="SSF54637">
    <property type="entry name" value="Thioesterase/thiol ester dehydrase-isomerase"/>
    <property type="match status" value="1"/>
</dbReference>
<dbReference type="Gene3D" id="3.10.129.10">
    <property type="entry name" value="Hotdog Thioesterase"/>
    <property type="match status" value="1"/>
</dbReference>
<evidence type="ECO:0000259" key="1">
    <source>
        <dbReference type="Pfam" id="PF01575"/>
    </source>
</evidence>
<dbReference type="Proteomes" id="UP000005316">
    <property type="component" value="Unassembled WGS sequence"/>
</dbReference>
<comment type="caution">
    <text evidence="2">The sequence shown here is derived from an EMBL/GenBank/DDBJ whole genome shotgun (WGS) entry which is preliminary data.</text>
</comment>
<dbReference type="EMBL" id="AFPZ01000093">
    <property type="protein sequence ID" value="EGQ22481.1"/>
    <property type="molecule type" value="Genomic_DNA"/>
</dbReference>
<feature type="domain" description="MaoC-like" evidence="1">
    <location>
        <begin position="7"/>
        <end position="120"/>
    </location>
</feature>